<evidence type="ECO:0000259" key="2">
    <source>
        <dbReference type="Pfam" id="PF12274"/>
    </source>
</evidence>
<feature type="compositionally biased region" description="Polar residues" evidence="1">
    <location>
        <begin position="38"/>
        <end position="50"/>
    </location>
</feature>
<dbReference type="InterPro" id="IPR046527">
    <property type="entry name" value="PIR2-like_helical"/>
</dbReference>
<feature type="domain" description="PIR2-like helical" evidence="3">
    <location>
        <begin position="81"/>
        <end position="203"/>
    </location>
</feature>
<dbReference type="Pfam" id="PF20235">
    <property type="entry name" value="PIR2-like_helical"/>
    <property type="match status" value="1"/>
</dbReference>
<feature type="compositionally biased region" description="Low complexity" evidence="1">
    <location>
        <begin position="28"/>
        <end position="37"/>
    </location>
</feature>
<protein>
    <submittedName>
        <fullName evidence="4">Uncharacterized protein</fullName>
    </submittedName>
</protein>
<keyword evidence="5" id="KW-1185">Reference proteome</keyword>
<dbReference type="AlphaFoldDB" id="A0A811QYU7"/>
<dbReference type="PANTHER" id="PTHR33120:SF44">
    <property type="entry name" value="PIR2-LIKE HELICAL DOMAIN-CONTAINING PROTEIN"/>
    <property type="match status" value="1"/>
</dbReference>
<dbReference type="EMBL" id="CAJGYO010000012">
    <property type="protein sequence ID" value="CAD6262260.1"/>
    <property type="molecule type" value="Genomic_DNA"/>
</dbReference>
<sequence length="468" mass="51366">MARRRRRPSGRGAKVAAKPAEDSPPDTDPTSLSSFPSGRSTDPATSQHKSPLSGFQPHQDDDDEAWTQSDKRALRRRLLDIIHRFYLDAISRLPPVEFRRTTGLTRGLFVGGHCFGPLHPVHNIVVNSIWYAAAFPVRRPAGSDDEDEANALLSTDGIARICHRSLDGLVAALRHLCPSLSNGDALWRLFSTSADLTAAVALANGVSKSSALRVVASQGHAAFHLAALVAQHPDPTAFAHFASSALPSINGQHNIVQLLIMKHMLASRHINYLSKVLVPSSPHEPSVPPLMLSTQVLDCIASQKQQFKGIGKQVVNVVNMALQEYTQRSGEQLKLHSVCGAGLLKEEGLENCYHINFLAYHEGSGSAVAAPVLFFTEAIIPSCDETDIRLCVPVDPVTDIGRCFACESNRKKVVHPFYDEYLGGREFQEDEVNYGNDFPIPLDADYIFFDADRDMAFANYLWRESTGH</sequence>
<evidence type="ECO:0000259" key="3">
    <source>
        <dbReference type="Pfam" id="PF20235"/>
    </source>
</evidence>
<dbReference type="PANTHER" id="PTHR33120">
    <property type="entry name" value="EXPRESSED PROTEIN-RELATED"/>
    <property type="match status" value="1"/>
</dbReference>
<feature type="domain" description="DUF3615" evidence="2">
    <location>
        <begin position="318"/>
        <end position="416"/>
    </location>
</feature>
<evidence type="ECO:0000256" key="1">
    <source>
        <dbReference type="SAM" id="MobiDB-lite"/>
    </source>
</evidence>
<dbReference type="InterPro" id="IPR022059">
    <property type="entry name" value="DUF3615"/>
</dbReference>
<organism evidence="4 5">
    <name type="scientific">Miscanthus lutarioriparius</name>
    <dbReference type="NCBI Taxonomy" id="422564"/>
    <lineage>
        <taxon>Eukaryota</taxon>
        <taxon>Viridiplantae</taxon>
        <taxon>Streptophyta</taxon>
        <taxon>Embryophyta</taxon>
        <taxon>Tracheophyta</taxon>
        <taxon>Spermatophyta</taxon>
        <taxon>Magnoliopsida</taxon>
        <taxon>Liliopsida</taxon>
        <taxon>Poales</taxon>
        <taxon>Poaceae</taxon>
        <taxon>PACMAD clade</taxon>
        <taxon>Panicoideae</taxon>
        <taxon>Andropogonodae</taxon>
        <taxon>Andropogoneae</taxon>
        <taxon>Saccharinae</taxon>
        <taxon>Miscanthus</taxon>
    </lineage>
</organism>
<dbReference type="Pfam" id="PF12274">
    <property type="entry name" value="DUF3615"/>
    <property type="match status" value="1"/>
</dbReference>
<name>A0A811QYU7_9POAL</name>
<comment type="caution">
    <text evidence="4">The sequence shown here is derived from an EMBL/GenBank/DDBJ whole genome shotgun (WGS) entry which is preliminary data.</text>
</comment>
<accession>A0A811QYU7</accession>
<evidence type="ECO:0000313" key="5">
    <source>
        <dbReference type="Proteomes" id="UP000604825"/>
    </source>
</evidence>
<gene>
    <name evidence="4" type="ORF">NCGR_LOCUS45631</name>
</gene>
<feature type="region of interest" description="Disordered" evidence="1">
    <location>
        <begin position="1"/>
        <end position="67"/>
    </location>
</feature>
<reference evidence="4" key="1">
    <citation type="submission" date="2020-10" db="EMBL/GenBank/DDBJ databases">
        <authorList>
            <person name="Han B."/>
            <person name="Lu T."/>
            <person name="Zhao Q."/>
            <person name="Huang X."/>
            <person name="Zhao Y."/>
        </authorList>
    </citation>
    <scope>NUCLEOTIDE SEQUENCE</scope>
</reference>
<dbReference type="OrthoDB" id="692438at2759"/>
<evidence type="ECO:0000313" key="4">
    <source>
        <dbReference type="EMBL" id="CAD6262260.1"/>
    </source>
</evidence>
<dbReference type="Proteomes" id="UP000604825">
    <property type="component" value="Unassembled WGS sequence"/>
</dbReference>
<proteinExistence type="predicted"/>